<accession>A0A927GIA1</accession>
<keyword evidence="2" id="KW-1185">Reference proteome</keyword>
<dbReference type="AlphaFoldDB" id="A0A927GIA1"/>
<evidence type="ECO:0000313" key="1">
    <source>
        <dbReference type="EMBL" id="MBD2766856.1"/>
    </source>
</evidence>
<feature type="non-terminal residue" evidence="1">
    <location>
        <position position="272"/>
    </location>
</feature>
<dbReference type="Proteomes" id="UP000612233">
    <property type="component" value="Unassembled WGS sequence"/>
</dbReference>
<evidence type="ECO:0000313" key="2">
    <source>
        <dbReference type="Proteomes" id="UP000612233"/>
    </source>
</evidence>
<dbReference type="RefSeq" id="WP_191003674.1">
    <property type="nucleotide sequence ID" value="NZ_JACXAD010000002.1"/>
</dbReference>
<protein>
    <submittedName>
        <fullName evidence="1">Uncharacterized protein</fullName>
    </submittedName>
</protein>
<name>A0A927GIA1_9BACT</name>
<sequence>MTTPRRVPFHTGCLLLALLLLPFLPSRAQPVPIRSLRELPLPKELRLAARPSQQPILAPYEQFTGGALTDFQGSGLTFTAGGSWRIANGQASTGTYQPDQVAELVSEPFRLDTTLRARANALMGFALYFDEQYRLESGHDYGTVWLQYEQADQSWSAWSLLSRRTGLSPGPGPRTTYLSLRDPALWHRRVRVKFRLQSDCATQFEGWSLDNVTLRQIVTTPEIRTALVPLPVAPPMAPPMVPFVPYRPGGLDLRTPINGLDRLVKPALDRLL</sequence>
<dbReference type="EMBL" id="JACXAD010000002">
    <property type="protein sequence ID" value="MBD2766856.1"/>
    <property type="molecule type" value="Genomic_DNA"/>
</dbReference>
<comment type="caution">
    <text evidence="1">The sequence shown here is derived from an EMBL/GenBank/DDBJ whole genome shotgun (WGS) entry which is preliminary data.</text>
</comment>
<proteinExistence type="predicted"/>
<gene>
    <name evidence="1" type="ORF">IC235_02990</name>
</gene>
<reference evidence="1" key="1">
    <citation type="submission" date="2020-09" db="EMBL/GenBank/DDBJ databases">
        <authorList>
            <person name="Kim M.K."/>
        </authorList>
    </citation>
    <scope>NUCLEOTIDE SEQUENCE</scope>
    <source>
        <strain evidence="1">BT664</strain>
    </source>
</reference>
<organism evidence="1 2">
    <name type="scientific">Hymenobacter montanus</name>
    <dbReference type="NCBI Taxonomy" id="2771359"/>
    <lineage>
        <taxon>Bacteria</taxon>
        <taxon>Pseudomonadati</taxon>
        <taxon>Bacteroidota</taxon>
        <taxon>Cytophagia</taxon>
        <taxon>Cytophagales</taxon>
        <taxon>Hymenobacteraceae</taxon>
        <taxon>Hymenobacter</taxon>
    </lineage>
</organism>